<dbReference type="EMBL" id="JARBHB010000007">
    <property type="protein sequence ID" value="KAJ8879859.1"/>
    <property type="molecule type" value="Genomic_DNA"/>
</dbReference>
<proteinExistence type="predicted"/>
<sequence length="84" mass="9898">MTSKKTVFNNLWLDATVNPEFAMCVYKHFSSVTWDGEQLSRTLKVQNIWNLCKLKFHNHFCLNFVLQKVIQNNHLCLDVVDILL</sequence>
<gene>
    <name evidence="1" type="ORF">PR048_020476</name>
</gene>
<name>A0ABQ9H6D0_9NEOP</name>
<comment type="caution">
    <text evidence="1">The sequence shown here is derived from an EMBL/GenBank/DDBJ whole genome shotgun (WGS) entry which is preliminary data.</text>
</comment>
<reference evidence="1 2" key="1">
    <citation type="submission" date="2023-02" db="EMBL/GenBank/DDBJ databases">
        <title>LHISI_Scaffold_Assembly.</title>
        <authorList>
            <person name="Stuart O.P."/>
            <person name="Cleave R."/>
            <person name="Magrath M.J.L."/>
            <person name="Mikheyev A.S."/>
        </authorList>
    </citation>
    <scope>NUCLEOTIDE SEQUENCE [LARGE SCALE GENOMIC DNA]</scope>
    <source>
        <strain evidence="1">Daus_M_001</strain>
        <tissue evidence="1">Leg muscle</tissue>
    </source>
</reference>
<evidence type="ECO:0000313" key="2">
    <source>
        <dbReference type="Proteomes" id="UP001159363"/>
    </source>
</evidence>
<protein>
    <submittedName>
        <fullName evidence="1">Uncharacterized protein</fullName>
    </submittedName>
</protein>
<keyword evidence="2" id="KW-1185">Reference proteome</keyword>
<evidence type="ECO:0000313" key="1">
    <source>
        <dbReference type="EMBL" id="KAJ8879859.1"/>
    </source>
</evidence>
<dbReference type="Proteomes" id="UP001159363">
    <property type="component" value="Chromosome 6"/>
</dbReference>
<accession>A0ABQ9H6D0</accession>
<organism evidence="1 2">
    <name type="scientific">Dryococelus australis</name>
    <dbReference type="NCBI Taxonomy" id="614101"/>
    <lineage>
        <taxon>Eukaryota</taxon>
        <taxon>Metazoa</taxon>
        <taxon>Ecdysozoa</taxon>
        <taxon>Arthropoda</taxon>
        <taxon>Hexapoda</taxon>
        <taxon>Insecta</taxon>
        <taxon>Pterygota</taxon>
        <taxon>Neoptera</taxon>
        <taxon>Polyneoptera</taxon>
        <taxon>Phasmatodea</taxon>
        <taxon>Verophasmatodea</taxon>
        <taxon>Anareolatae</taxon>
        <taxon>Phasmatidae</taxon>
        <taxon>Eurycanthinae</taxon>
        <taxon>Dryococelus</taxon>
    </lineage>
</organism>